<organism evidence="3 4">
    <name type="scientific">Bartonella tribocorum (strain DSM 28219 / CCUG 45778 / CIP 105476 / IBS 506)</name>
    <dbReference type="NCBI Taxonomy" id="382640"/>
    <lineage>
        <taxon>Bacteria</taxon>
        <taxon>Pseudomonadati</taxon>
        <taxon>Pseudomonadota</taxon>
        <taxon>Alphaproteobacteria</taxon>
        <taxon>Hyphomicrobiales</taxon>
        <taxon>Bartonellaceae</taxon>
        <taxon>Bartonella</taxon>
    </lineage>
</organism>
<dbReference type="Proteomes" id="UP000001592">
    <property type="component" value="Chromosome"/>
</dbReference>
<dbReference type="EMBL" id="AM260525">
    <property type="protein sequence ID" value="CAK01365.1"/>
    <property type="molecule type" value="Genomic_DNA"/>
</dbReference>
<gene>
    <name evidence="3" type="ordered locus">BT_0970</name>
</gene>
<dbReference type="eggNOG" id="ENOG50313V1">
    <property type="taxonomic scope" value="Bacteria"/>
</dbReference>
<dbReference type="HOGENOM" id="CLU_1076296_0_0_5"/>
<keyword evidence="1" id="KW-0175">Coiled coil</keyword>
<name>A9IT07_BART1</name>
<evidence type="ECO:0000313" key="4">
    <source>
        <dbReference type="Proteomes" id="UP000001592"/>
    </source>
</evidence>
<accession>A9IT07</accession>
<keyword evidence="2" id="KW-1133">Transmembrane helix</keyword>
<feature type="coiled-coil region" evidence="1">
    <location>
        <begin position="25"/>
        <end position="52"/>
    </location>
</feature>
<dbReference type="AlphaFoldDB" id="A9IT07"/>
<evidence type="ECO:0000313" key="3">
    <source>
        <dbReference type="EMBL" id="CAK01365.1"/>
    </source>
</evidence>
<keyword evidence="4" id="KW-1185">Reference proteome</keyword>
<protein>
    <submittedName>
        <fullName evidence="3">Hypothetical prophage protein</fullName>
    </submittedName>
</protein>
<dbReference type="KEGG" id="btr:BT_0970"/>
<evidence type="ECO:0000256" key="2">
    <source>
        <dbReference type="SAM" id="Phobius"/>
    </source>
</evidence>
<feature type="transmembrane region" description="Helical" evidence="2">
    <location>
        <begin position="6"/>
        <end position="26"/>
    </location>
</feature>
<reference evidence="3 4" key="1">
    <citation type="journal article" date="2007" name="Nat. Genet.">
        <title>Genomic analysis of Bartonella identifies type IV secretion systems as host adaptability factors.</title>
        <authorList>
            <person name="Saenz H.L."/>
            <person name="Engel P."/>
            <person name="Stoeckli M.C."/>
            <person name="Lanz C."/>
            <person name="Raddatz G."/>
            <person name="Vayssier-Taussat M."/>
            <person name="Birtles R."/>
            <person name="Schuster S.C."/>
            <person name="Dehio C."/>
        </authorList>
    </citation>
    <scope>NUCLEOTIDE SEQUENCE [LARGE SCALE GENOMIC DNA]</scope>
    <source>
        <strain evidence="4">DSM 28219 / CCUG 45778 / CIP 105476 / IBS 506</strain>
    </source>
</reference>
<sequence>MMQELIKIFLTGLLSFIGSLSVALILRNKDRKEAAKIRKDDLEKAAKKREEDREWISKQFAESQEQTTALKEQAQSIKDLAKWSEEHIRILLRPSRRYLEWEACTDIIDRKSGLLYGELTLKVRNLTKKDILIKNIQITEHCSFEFLENACRFDEGRSDKWRSDLSKEKDPVVIKRTTPKRISLDPKEVKSNATLSFTLDLFRITDSECIVLYFLLSISESEYNAHNIVNCTLEYTSPKNPDELITDYFWALETPYKHLYCD</sequence>
<proteinExistence type="predicted"/>
<evidence type="ECO:0000256" key="1">
    <source>
        <dbReference type="SAM" id="Coils"/>
    </source>
</evidence>
<dbReference type="RefSeq" id="WP_012231590.1">
    <property type="nucleotide sequence ID" value="NC_010161.1"/>
</dbReference>
<keyword evidence="2" id="KW-0812">Transmembrane</keyword>
<keyword evidence="2" id="KW-0472">Membrane</keyword>